<dbReference type="AlphaFoldDB" id="A0A917M2M4"/>
<keyword evidence="5 7" id="KW-0472">Membrane</keyword>
<evidence type="ECO:0000259" key="8">
    <source>
        <dbReference type="Pfam" id="PF01618"/>
    </source>
</evidence>
<keyword evidence="10" id="KW-1185">Reference proteome</keyword>
<dbReference type="InterPro" id="IPR050790">
    <property type="entry name" value="ExbB/TolQ_transport"/>
</dbReference>
<dbReference type="GO" id="GO:0017038">
    <property type="term" value="P:protein import"/>
    <property type="evidence" value="ECO:0007669"/>
    <property type="project" value="TreeGrafter"/>
</dbReference>
<evidence type="ECO:0000256" key="6">
    <source>
        <dbReference type="RuleBase" id="RU004057"/>
    </source>
</evidence>
<keyword evidence="3 7" id="KW-0812">Transmembrane</keyword>
<dbReference type="EMBL" id="BMGT01000002">
    <property type="protein sequence ID" value="GGG73328.1"/>
    <property type="molecule type" value="Genomic_DNA"/>
</dbReference>
<comment type="similarity">
    <text evidence="6">Belongs to the exbB/tolQ family.</text>
</comment>
<feature type="transmembrane region" description="Helical" evidence="7">
    <location>
        <begin position="38"/>
        <end position="58"/>
    </location>
</feature>
<dbReference type="PANTHER" id="PTHR30625:SF3">
    <property type="entry name" value="TOL-PAL SYSTEM PROTEIN TOLQ"/>
    <property type="match status" value="1"/>
</dbReference>
<reference evidence="9" key="1">
    <citation type="journal article" date="2014" name="Int. J. Syst. Evol. Microbiol.">
        <title>Complete genome sequence of Corynebacterium casei LMG S-19264T (=DSM 44701T), isolated from a smear-ripened cheese.</title>
        <authorList>
            <consortium name="US DOE Joint Genome Institute (JGI-PGF)"/>
            <person name="Walter F."/>
            <person name="Albersmeier A."/>
            <person name="Kalinowski J."/>
            <person name="Ruckert C."/>
        </authorList>
    </citation>
    <scope>NUCLEOTIDE SEQUENCE</scope>
    <source>
        <strain evidence="9">CGMCC 1.12997</strain>
    </source>
</reference>
<proteinExistence type="inferred from homology"/>
<dbReference type="InterPro" id="IPR002898">
    <property type="entry name" value="MotA_ExbB_proton_chnl"/>
</dbReference>
<sequence length="257" mass="27699">MLWTFALALLQEDASNPAPIASNGSALVEMVHNSGPVAFTVLVILLIASVFSWAIMLSKWSSFRRAQMQGQRFVRAFRKSSRLSEIASVAEQFKPSPLVPVFIEIHDEYQRQNGGRGLPRNPVALERAAQTASSEALTAMESRMTWLATIAAIAPFIGLFGTVMGIIDAFHGLGTAGAATLRAVAPGISEALITTAAGLVVAIPAVVGYNQLTARLREFGARMDDFGRELLNAIENSALLTPPAQPQQPEEPRRRAF</sequence>
<feature type="transmembrane region" description="Helical" evidence="7">
    <location>
        <begin position="146"/>
        <end position="167"/>
    </location>
</feature>
<evidence type="ECO:0000256" key="2">
    <source>
        <dbReference type="ARBA" id="ARBA00022475"/>
    </source>
</evidence>
<evidence type="ECO:0000313" key="9">
    <source>
        <dbReference type="EMBL" id="GGG73328.1"/>
    </source>
</evidence>
<dbReference type="RefSeq" id="WP_188553543.1">
    <property type="nucleotide sequence ID" value="NZ_BMGT01000002.1"/>
</dbReference>
<keyword evidence="4 7" id="KW-1133">Transmembrane helix</keyword>
<evidence type="ECO:0000256" key="4">
    <source>
        <dbReference type="ARBA" id="ARBA00022989"/>
    </source>
</evidence>
<reference evidence="9" key="2">
    <citation type="submission" date="2020-09" db="EMBL/GenBank/DDBJ databases">
        <authorList>
            <person name="Sun Q."/>
            <person name="Zhou Y."/>
        </authorList>
    </citation>
    <scope>NUCLEOTIDE SEQUENCE</scope>
    <source>
        <strain evidence="9">CGMCC 1.12997</strain>
    </source>
</reference>
<dbReference type="PANTHER" id="PTHR30625">
    <property type="entry name" value="PROTEIN TOLQ"/>
    <property type="match status" value="1"/>
</dbReference>
<feature type="domain" description="MotA/TolQ/ExbB proton channel" evidence="8">
    <location>
        <begin position="122"/>
        <end position="224"/>
    </location>
</feature>
<evidence type="ECO:0000256" key="3">
    <source>
        <dbReference type="ARBA" id="ARBA00022692"/>
    </source>
</evidence>
<name>A0A917M2M4_9BACT</name>
<evidence type="ECO:0000256" key="1">
    <source>
        <dbReference type="ARBA" id="ARBA00004651"/>
    </source>
</evidence>
<gene>
    <name evidence="9" type="ORF">GCM10011585_14760</name>
</gene>
<evidence type="ECO:0000256" key="7">
    <source>
        <dbReference type="SAM" id="Phobius"/>
    </source>
</evidence>
<evidence type="ECO:0000256" key="5">
    <source>
        <dbReference type="ARBA" id="ARBA00023136"/>
    </source>
</evidence>
<keyword evidence="6" id="KW-0813">Transport</keyword>
<comment type="subcellular location">
    <subcellularLocation>
        <location evidence="1">Cell membrane</location>
        <topology evidence="1">Multi-pass membrane protein</topology>
    </subcellularLocation>
    <subcellularLocation>
        <location evidence="6">Membrane</location>
        <topology evidence="6">Multi-pass membrane protein</topology>
    </subcellularLocation>
</comment>
<evidence type="ECO:0000313" key="10">
    <source>
        <dbReference type="Proteomes" id="UP000647241"/>
    </source>
</evidence>
<feature type="transmembrane region" description="Helical" evidence="7">
    <location>
        <begin position="187"/>
        <end position="209"/>
    </location>
</feature>
<dbReference type="Proteomes" id="UP000647241">
    <property type="component" value="Unassembled WGS sequence"/>
</dbReference>
<comment type="caution">
    <text evidence="9">The sequence shown here is derived from an EMBL/GenBank/DDBJ whole genome shotgun (WGS) entry which is preliminary data.</text>
</comment>
<organism evidence="9 10">
    <name type="scientific">Edaphobacter dinghuensis</name>
    <dbReference type="NCBI Taxonomy" id="1560005"/>
    <lineage>
        <taxon>Bacteria</taxon>
        <taxon>Pseudomonadati</taxon>
        <taxon>Acidobacteriota</taxon>
        <taxon>Terriglobia</taxon>
        <taxon>Terriglobales</taxon>
        <taxon>Acidobacteriaceae</taxon>
        <taxon>Edaphobacter</taxon>
    </lineage>
</organism>
<keyword evidence="2" id="KW-1003">Cell membrane</keyword>
<protein>
    <submittedName>
        <fullName evidence="9">Protein TolQ</fullName>
    </submittedName>
</protein>
<accession>A0A917M2M4</accession>
<dbReference type="Pfam" id="PF01618">
    <property type="entry name" value="MotA_ExbB"/>
    <property type="match status" value="1"/>
</dbReference>
<keyword evidence="6" id="KW-0653">Protein transport</keyword>
<dbReference type="GO" id="GO:0005886">
    <property type="term" value="C:plasma membrane"/>
    <property type="evidence" value="ECO:0007669"/>
    <property type="project" value="UniProtKB-SubCell"/>
</dbReference>